<evidence type="ECO:0000313" key="4">
    <source>
        <dbReference type="EMBL" id="MBI1619482.1"/>
    </source>
</evidence>
<dbReference type="EMBL" id="JADGMQ010000001">
    <property type="protein sequence ID" value="MBI1619482.1"/>
    <property type="molecule type" value="Genomic_DNA"/>
</dbReference>
<reference evidence="4 5" key="1">
    <citation type="submission" date="2020-10" db="EMBL/GenBank/DDBJ databases">
        <title>Aquamicrobium zhengzhouensis sp. nov., a exopolysaccharide producing bacterium isolated from farmland soil.</title>
        <authorList>
            <person name="Wang X."/>
        </authorList>
    </citation>
    <scope>NUCLEOTIDE SEQUENCE [LARGE SCALE GENOMIC DNA]</scope>
    <source>
        <strain evidence="5">cd-1</strain>
    </source>
</reference>
<proteinExistence type="inferred from homology"/>
<dbReference type="PANTHER" id="PTHR47151:SF2">
    <property type="entry name" value="AMINO ACID BINDING PROTEIN"/>
    <property type="match status" value="1"/>
</dbReference>
<dbReference type="Proteomes" id="UP000601789">
    <property type="component" value="Unassembled WGS sequence"/>
</dbReference>
<dbReference type="SUPFAM" id="SSF53822">
    <property type="entry name" value="Periplasmic binding protein-like I"/>
    <property type="match status" value="1"/>
</dbReference>
<evidence type="ECO:0000256" key="2">
    <source>
        <dbReference type="ARBA" id="ARBA00022729"/>
    </source>
</evidence>
<gene>
    <name evidence="4" type="ORF">IOD40_02220</name>
</gene>
<comment type="caution">
    <text evidence="4">The sequence shown here is derived from an EMBL/GenBank/DDBJ whole genome shotgun (WGS) entry which is preliminary data.</text>
</comment>
<dbReference type="InterPro" id="IPR028081">
    <property type="entry name" value="Leu-bd"/>
</dbReference>
<dbReference type="Gene3D" id="3.40.50.2300">
    <property type="match status" value="2"/>
</dbReference>
<dbReference type="Pfam" id="PF13458">
    <property type="entry name" value="Peripla_BP_6"/>
    <property type="match status" value="1"/>
</dbReference>
<keyword evidence="2" id="KW-0732">Signal</keyword>
<feature type="domain" description="Leucine-binding protein" evidence="3">
    <location>
        <begin position="18"/>
        <end position="229"/>
    </location>
</feature>
<name>A0ABS0S873_9HYPH</name>
<evidence type="ECO:0000259" key="3">
    <source>
        <dbReference type="Pfam" id="PF13458"/>
    </source>
</evidence>
<evidence type="ECO:0000256" key="1">
    <source>
        <dbReference type="ARBA" id="ARBA00010062"/>
    </source>
</evidence>
<organism evidence="4 5">
    <name type="scientific">Aquamicrobium zhengzhouense</name>
    <dbReference type="NCBI Taxonomy" id="2781738"/>
    <lineage>
        <taxon>Bacteria</taxon>
        <taxon>Pseudomonadati</taxon>
        <taxon>Pseudomonadota</taxon>
        <taxon>Alphaproteobacteria</taxon>
        <taxon>Hyphomicrobiales</taxon>
        <taxon>Phyllobacteriaceae</taxon>
        <taxon>Aquamicrobium</taxon>
    </lineage>
</organism>
<sequence length="335" mass="35400">MAAIVALVVSSQAAVGETRVGLMAPLTGPFALLGQQMEAGAEAAAKQTDVTLITADDRCEANGGASAARRLLDEGVTIVVGGLCSEAMEAALPVLTEAGVPMISAGVRADRFTDKRSKEGWLFWRVAPRDDAERTAVSQLLVPLWRNDLFAIVDDGTIYGREIAETFRLAAEVNGLKPVFVDTFRPQSENQVALVSRLVRSGARKVFVGGDRDDIAIIARDAAAAGSELVIAGGELLRAASTNQLQAGVLMVAVPEAPEIGEGYAVSAFAAVEIAAAASKHSSQRSGDLTETLENGTFETALGLVKFDDKGDLSINPYRLHRFDGEKFVLVEEDQ</sequence>
<comment type="similarity">
    <text evidence="1">Belongs to the leucine-binding protein family.</text>
</comment>
<accession>A0ABS0S873</accession>
<dbReference type="RefSeq" id="WP_198474245.1">
    <property type="nucleotide sequence ID" value="NZ_JADGMQ010000001.1"/>
</dbReference>
<evidence type="ECO:0000313" key="5">
    <source>
        <dbReference type="Proteomes" id="UP000601789"/>
    </source>
</evidence>
<dbReference type="CDD" id="cd06342">
    <property type="entry name" value="PBP1_ABC_LIVBP-like"/>
    <property type="match status" value="1"/>
</dbReference>
<dbReference type="InterPro" id="IPR028082">
    <property type="entry name" value="Peripla_BP_I"/>
</dbReference>
<protein>
    <submittedName>
        <fullName evidence="4">Branched-chain amino acid ABC transporter substrate-binding protein</fullName>
    </submittedName>
</protein>
<keyword evidence="5" id="KW-1185">Reference proteome</keyword>
<dbReference type="PANTHER" id="PTHR47151">
    <property type="entry name" value="LEU/ILE/VAL-BINDING ABC TRANSPORTER SUBUNIT"/>
    <property type="match status" value="1"/>
</dbReference>